<comment type="caution">
    <text evidence="2">The sequence shown here is derived from an EMBL/GenBank/DDBJ whole genome shotgun (WGS) entry which is preliminary data.</text>
</comment>
<evidence type="ECO:0000313" key="3">
    <source>
        <dbReference type="Proteomes" id="UP000761264"/>
    </source>
</evidence>
<protein>
    <submittedName>
        <fullName evidence="2">Uncharacterized protein</fullName>
    </submittedName>
</protein>
<proteinExistence type="predicted"/>
<dbReference type="EMBL" id="JAAQPH010000029">
    <property type="protein sequence ID" value="NIA71994.1"/>
    <property type="molecule type" value="Genomic_DNA"/>
</dbReference>
<keyword evidence="3" id="KW-1185">Reference proteome</keyword>
<dbReference type="AlphaFoldDB" id="A0A967F2K8"/>
<dbReference type="RefSeq" id="WP_167230539.1">
    <property type="nucleotide sequence ID" value="NZ_JAAQPH010000029.1"/>
</dbReference>
<feature type="transmembrane region" description="Helical" evidence="1">
    <location>
        <begin position="45"/>
        <end position="64"/>
    </location>
</feature>
<keyword evidence="1" id="KW-1133">Transmembrane helix</keyword>
<keyword evidence="1" id="KW-0812">Transmembrane</keyword>
<reference evidence="2" key="1">
    <citation type="submission" date="2020-03" db="EMBL/GenBank/DDBJ databases">
        <title>Genome of Pelagibius litoralis DSM 21314T.</title>
        <authorList>
            <person name="Wang G."/>
        </authorList>
    </citation>
    <scope>NUCLEOTIDE SEQUENCE</scope>
    <source>
        <strain evidence="2">DSM 21314</strain>
    </source>
</reference>
<evidence type="ECO:0000256" key="1">
    <source>
        <dbReference type="SAM" id="Phobius"/>
    </source>
</evidence>
<accession>A0A967F2K8</accession>
<evidence type="ECO:0000313" key="2">
    <source>
        <dbReference type="EMBL" id="NIA71994.1"/>
    </source>
</evidence>
<feature type="transmembrane region" description="Helical" evidence="1">
    <location>
        <begin position="14"/>
        <end position="33"/>
    </location>
</feature>
<keyword evidence="1" id="KW-0472">Membrane</keyword>
<name>A0A967F2K8_9PROT</name>
<organism evidence="2 3">
    <name type="scientific">Pelagibius litoralis</name>
    <dbReference type="NCBI Taxonomy" id="374515"/>
    <lineage>
        <taxon>Bacteria</taxon>
        <taxon>Pseudomonadati</taxon>
        <taxon>Pseudomonadota</taxon>
        <taxon>Alphaproteobacteria</taxon>
        <taxon>Rhodospirillales</taxon>
        <taxon>Rhodovibrionaceae</taxon>
        <taxon>Pelagibius</taxon>
    </lineage>
</organism>
<sequence length="85" mass="9135">MSRKTPDTHPEADGLYRAILLVLMGSILLGVVLTLTGETLFGSRPLASVGLGMAVLAGVAYWGLRLKARAAAKRAERDQDRRGKE</sequence>
<gene>
    <name evidence="2" type="ORF">HBA54_25670</name>
</gene>
<dbReference type="Proteomes" id="UP000761264">
    <property type="component" value="Unassembled WGS sequence"/>
</dbReference>